<dbReference type="SUPFAM" id="SSF53474">
    <property type="entry name" value="alpha/beta-Hydrolases"/>
    <property type="match status" value="1"/>
</dbReference>
<keyword evidence="4" id="KW-0378">Hydrolase</keyword>
<evidence type="ECO:0000256" key="1">
    <source>
        <dbReference type="ARBA" id="ARBA00038115"/>
    </source>
</evidence>
<dbReference type="AlphaFoldDB" id="A0A1H8DU14"/>
<protein>
    <submittedName>
        <fullName evidence="4">Dienelactone hydrolase</fullName>
    </submittedName>
</protein>
<dbReference type="InterPro" id="IPR050261">
    <property type="entry name" value="FrsA_esterase"/>
</dbReference>
<dbReference type="InterPro" id="IPR000073">
    <property type="entry name" value="AB_hydrolase_1"/>
</dbReference>
<evidence type="ECO:0000256" key="2">
    <source>
        <dbReference type="SAM" id="SignalP"/>
    </source>
</evidence>
<comment type="similarity">
    <text evidence="1">Belongs to the AB hydrolase superfamily. FUS2 hydrolase family.</text>
</comment>
<feature type="domain" description="AB hydrolase-1" evidence="3">
    <location>
        <begin position="63"/>
        <end position="244"/>
    </location>
</feature>
<evidence type="ECO:0000313" key="4">
    <source>
        <dbReference type="EMBL" id="SEN10037.1"/>
    </source>
</evidence>
<keyword evidence="2" id="KW-0732">Signal</keyword>
<dbReference type="GO" id="GO:0016787">
    <property type="term" value="F:hydrolase activity"/>
    <property type="evidence" value="ECO:0007669"/>
    <property type="project" value="UniProtKB-KW"/>
</dbReference>
<feature type="signal peptide" evidence="2">
    <location>
        <begin position="1"/>
        <end position="20"/>
    </location>
</feature>
<organism evidence="4 5">
    <name type="scientific">Brachymonas denitrificans DSM 15123</name>
    <dbReference type="NCBI Taxonomy" id="1121117"/>
    <lineage>
        <taxon>Bacteria</taxon>
        <taxon>Pseudomonadati</taxon>
        <taxon>Pseudomonadota</taxon>
        <taxon>Betaproteobacteria</taxon>
        <taxon>Burkholderiales</taxon>
        <taxon>Comamonadaceae</taxon>
        <taxon>Brachymonas</taxon>
    </lineage>
</organism>
<dbReference type="Gene3D" id="3.40.50.1820">
    <property type="entry name" value="alpha/beta hydrolase"/>
    <property type="match status" value="1"/>
</dbReference>
<proteinExistence type="inferred from homology"/>
<dbReference type="STRING" id="1121117.SAMN02745977_00430"/>
<name>A0A1H8DU14_9BURK</name>
<feature type="chain" id="PRO_5011582430" evidence="2">
    <location>
        <begin position="21"/>
        <end position="295"/>
    </location>
</feature>
<reference evidence="4 5" key="1">
    <citation type="submission" date="2016-10" db="EMBL/GenBank/DDBJ databases">
        <authorList>
            <person name="de Groot N.N."/>
        </authorList>
    </citation>
    <scope>NUCLEOTIDE SEQUENCE [LARGE SCALE GENOMIC DNA]</scope>
    <source>
        <strain evidence="4 5">DSM 15123</strain>
    </source>
</reference>
<accession>A0A1H8DU14</accession>
<gene>
    <name evidence="4" type="ORF">SAMN02745977_00430</name>
</gene>
<dbReference type="RefSeq" id="WP_234969945.1">
    <property type="nucleotide sequence ID" value="NZ_FOCW01000001.1"/>
</dbReference>
<dbReference type="PANTHER" id="PTHR22946">
    <property type="entry name" value="DIENELACTONE HYDROLASE DOMAIN-CONTAINING PROTEIN-RELATED"/>
    <property type="match status" value="1"/>
</dbReference>
<evidence type="ECO:0000313" key="5">
    <source>
        <dbReference type="Proteomes" id="UP000199531"/>
    </source>
</evidence>
<evidence type="ECO:0000259" key="3">
    <source>
        <dbReference type="Pfam" id="PF12697"/>
    </source>
</evidence>
<dbReference type="Proteomes" id="UP000199531">
    <property type="component" value="Unassembled WGS sequence"/>
</dbReference>
<dbReference type="Pfam" id="PF12697">
    <property type="entry name" value="Abhydrolase_6"/>
    <property type="match status" value="1"/>
</dbReference>
<sequence length="295" mass="31543">MLRKLFLLATLAAVAASAQARLQEERLDVPVTVKDRAGQVETRLVRTSLFRDDANKSNAPVAIILHGRPADSAAKADMGRARFSAAVDFFVKRGYVVAVPTRIGYGVTGGRDVEASGNCERREFGPGFQAAADQALAVLEVVRKRPGVTDDRTVLVGHSYGGIAALAAAARKPAGVRAVINVSGGAGGDPKLRPQQPCSTFPLAQQLRSFGTSVRVPTLWLYATNDRYFGDTVPKQWFDAYSRIGGAGEFVDVGRVGADGHALFTHFPGIWQPRVASFLDRHGLRAARTGRGSKS</sequence>
<dbReference type="EMBL" id="FOCW01000001">
    <property type="protein sequence ID" value="SEN10037.1"/>
    <property type="molecule type" value="Genomic_DNA"/>
</dbReference>
<keyword evidence="5" id="KW-1185">Reference proteome</keyword>
<dbReference type="InterPro" id="IPR029058">
    <property type="entry name" value="AB_hydrolase_fold"/>
</dbReference>